<feature type="region of interest" description="Disordered" evidence="1">
    <location>
        <begin position="77"/>
        <end position="140"/>
    </location>
</feature>
<accession>A0AAE0TYI8</accession>
<keyword evidence="2" id="KW-0732">Signal</keyword>
<evidence type="ECO:0008006" key="5">
    <source>
        <dbReference type="Google" id="ProtNLM"/>
    </source>
</evidence>
<dbReference type="AlphaFoldDB" id="A0AAE0TYI8"/>
<evidence type="ECO:0000256" key="2">
    <source>
        <dbReference type="SAM" id="SignalP"/>
    </source>
</evidence>
<gene>
    <name evidence="3" type="ORF">B0T24DRAFT_72913</name>
</gene>
<evidence type="ECO:0000256" key="1">
    <source>
        <dbReference type="SAM" id="MobiDB-lite"/>
    </source>
</evidence>
<feature type="signal peptide" evidence="2">
    <location>
        <begin position="1"/>
        <end position="21"/>
    </location>
</feature>
<keyword evidence="4" id="KW-1185">Reference proteome</keyword>
<organism evidence="3 4">
    <name type="scientific">Lasiosphaeria ovina</name>
    <dbReference type="NCBI Taxonomy" id="92902"/>
    <lineage>
        <taxon>Eukaryota</taxon>
        <taxon>Fungi</taxon>
        <taxon>Dikarya</taxon>
        <taxon>Ascomycota</taxon>
        <taxon>Pezizomycotina</taxon>
        <taxon>Sordariomycetes</taxon>
        <taxon>Sordariomycetidae</taxon>
        <taxon>Sordariales</taxon>
        <taxon>Lasiosphaeriaceae</taxon>
        <taxon>Lasiosphaeria</taxon>
    </lineage>
</organism>
<dbReference type="Proteomes" id="UP001287356">
    <property type="component" value="Unassembled WGS sequence"/>
</dbReference>
<comment type="caution">
    <text evidence="3">The sequence shown here is derived from an EMBL/GenBank/DDBJ whole genome shotgun (WGS) entry which is preliminary data.</text>
</comment>
<name>A0AAE0TYI8_9PEZI</name>
<feature type="compositionally biased region" description="Low complexity" evidence="1">
    <location>
        <begin position="115"/>
        <end position="126"/>
    </location>
</feature>
<sequence length="140" mass="14857">MLSRPLFVLAFRVLTWHLVRTPPLHPAPISVHTRVGTADFPILPCCLAGKAGEGSEFVGHDMIDIGVAVGKWKAPQAPLAEADQPPNGVPRILGTGSDGRGELQTRVASRPGVAFGSFPFRSSGPSKAHQRSHLPSHGMN</sequence>
<reference evidence="3" key="1">
    <citation type="journal article" date="2023" name="Mol. Phylogenet. Evol.">
        <title>Genome-scale phylogeny and comparative genomics of the fungal order Sordariales.</title>
        <authorList>
            <person name="Hensen N."/>
            <person name="Bonometti L."/>
            <person name="Westerberg I."/>
            <person name="Brannstrom I.O."/>
            <person name="Guillou S."/>
            <person name="Cros-Aarteil S."/>
            <person name="Calhoun S."/>
            <person name="Haridas S."/>
            <person name="Kuo A."/>
            <person name="Mondo S."/>
            <person name="Pangilinan J."/>
            <person name="Riley R."/>
            <person name="LaButti K."/>
            <person name="Andreopoulos B."/>
            <person name="Lipzen A."/>
            <person name="Chen C."/>
            <person name="Yan M."/>
            <person name="Daum C."/>
            <person name="Ng V."/>
            <person name="Clum A."/>
            <person name="Steindorff A."/>
            <person name="Ohm R.A."/>
            <person name="Martin F."/>
            <person name="Silar P."/>
            <person name="Natvig D.O."/>
            <person name="Lalanne C."/>
            <person name="Gautier V."/>
            <person name="Ament-Velasquez S.L."/>
            <person name="Kruys A."/>
            <person name="Hutchinson M.I."/>
            <person name="Powell A.J."/>
            <person name="Barry K."/>
            <person name="Miller A.N."/>
            <person name="Grigoriev I.V."/>
            <person name="Debuchy R."/>
            <person name="Gladieux P."/>
            <person name="Hiltunen Thoren M."/>
            <person name="Johannesson H."/>
        </authorList>
    </citation>
    <scope>NUCLEOTIDE SEQUENCE</scope>
    <source>
        <strain evidence="3">CBS 958.72</strain>
    </source>
</reference>
<evidence type="ECO:0000313" key="3">
    <source>
        <dbReference type="EMBL" id="KAK3384099.1"/>
    </source>
</evidence>
<reference evidence="3" key="2">
    <citation type="submission" date="2023-06" db="EMBL/GenBank/DDBJ databases">
        <authorList>
            <consortium name="Lawrence Berkeley National Laboratory"/>
            <person name="Haridas S."/>
            <person name="Hensen N."/>
            <person name="Bonometti L."/>
            <person name="Westerberg I."/>
            <person name="Brannstrom I.O."/>
            <person name="Guillou S."/>
            <person name="Cros-Aarteil S."/>
            <person name="Calhoun S."/>
            <person name="Kuo A."/>
            <person name="Mondo S."/>
            <person name="Pangilinan J."/>
            <person name="Riley R."/>
            <person name="Labutti K."/>
            <person name="Andreopoulos B."/>
            <person name="Lipzen A."/>
            <person name="Chen C."/>
            <person name="Yanf M."/>
            <person name="Daum C."/>
            <person name="Ng V."/>
            <person name="Clum A."/>
            <person name="Steindorff A."/>
            <person name="Ohm R."/>
            <person name="Martin F."/>
            <person name="Silar P."/>
            <person name="Natvig D."/>
            <person name="Lalanne C."/>
            <person name="Gautier V."/>
            <person name="Ament-Velasquez S.L."/>
            <person name="Kruys A."/>
            <person name="Hutchinson M.I."/>
            <person name="Powell A.J."/>
            <person name="Barry K."/>
            <person name="Miller A.N."/>
            <person name="Grigoriev I.V."/>
            <person name="Debuchy R."/>
            <person name="Gladieux P."/>
            <person name="Thoren M.H."/>
            <person name="Johannesson H."/>
        </authorList>
    </citation>
    <scope>NUCLEOTIDE SEQUENCE</scope>
    <source>
        <strain evidence="3">CBS 958.72</strain>
    </source>
</reference>
<proteinExistence type="predicted"/>
<evidence type="ECO:0000313" key="4">
    <source>
        <dbReference type="Proteomes" id="UP001287356"/>
    </source>
</evidence>
<dbReference type="EMBL" id="JAULSN010000001">
    <property type="protein sequence ID" value="KAK3384099.1"/>
    <property type="molecule type" value="Genomic_DNA"/>
</dbReference>
<protein>
    <recommendedName>
        <fullName evidence="5">Secreted protein</fullName>
    </recommendedName>
</protein>
<feature type="chain" id="PRO_5042165615" description="Secreted protein" evidence="2">
    <location>
        <begin position="22"/>
        <end position="140"/>
    </location>
</feature>